<evidence type="ECO:0000313" key="1">
    <source>
        <dbReference type="EMBL" id="KAH7960835.1"/>
    </source>
</evidence>
<dbReference type="EMBL" id="CM023472">
    <property type="protein sequence ID" value="KAH7960835.1"/>
    <property type="molecule type" value="Genomic_DNA"/>
</dbReference>
<proteinExistence type="predicted"/>
<dbReference type="Proteomes" id="UP000821865">
    <property type="component" value="Chromosome 3"/>
</dbReference>
<gene>
    <name evidence="1" type="ORF">HPB49_023830</name>
</gene>
<reference evidence="1" key="1">
    <citation type="submission" date="2020-05" db="EMBL/GenBank/DDBJ databases">
        <title>Large-scale comparative analyses of tick genomes elucidate their genetic diversity and vector capacities.</title>
        <authorList>
            <person name="Jia N."/>
            <person name="Wang J."/>
            <person name="Shi W."/>
            <person name="Du L."/>
            <person name="Sun Y."/>
            <person name="Zhan W."/>
            <person name="Jiang J."/>
            <person name="Wang Q."/>
            <person name="Zhang B."/>
            <person name="Ji P."/>
            <person name="Sakyi L.B."/>
            <person name="Cui X."/>
            <person name="Yuan T."/>
            <person name="Jiang B."/>
            <person name="Yang W."/>
            <person name="Lam T.T.-Y."/>
            <person name="Chang Q."/>
            <person name="Ding S."/>
            <person name="Wang X."/>
            <person name="Zhu J."/>
            <person name="Ruan X."/>
            <person name="Zhao L."/>
            <person name="Wei J."/>
            <person name="Que T."/>
            <person name="Du C."/>
            <person name="Cheng J."/>
            <person name="Dai P."/>
            <person name="Han X."/>
            <person name="Huang E."/>
            <person name="Gao Y."/>
            <person name="Liu J."/>
            <person name="Shao H."/>
            <person name="Ye R."/>
            <person name="Li L."/>
            <person name="Wei W."/>
            <person name="Wang X."/>
            <person name="Wang C."/>
            <person name="Yang T."/>
            <person name="Huo Q."/>
            <person name="Li W."/>
            <person name="Guo W."/>
            <person name="Chen H."/>
            <person name="Zhou L."/>
            <person name="Ni X."/>
            <person name="Tian J."/>
            <person name="Zhou Y."/>
            <person name="Sheng Y."/>
            <person name="Liu T."/>
            <person name="Pan Y."/>
            <person name="Xia L."/>
            <person name="Li J."/>
            <person name="Zhao F."/>
            <person name="Cao W."/>
        </authorList>
    </citation>
    <scope>NUCLEOTIDE SEQUENCE</scope>
    <source>
        <strain evidence="1">Dsil-2018</strain>
    </source>
</reference>
<protein>
    <submittedName>
        <fullName evidence="1">Uncharacterized protein</fullName>
    </submittedName>
</protein>
<name>A0ACB8D8P4_DERSI</name>
<sequence>MAESDMAAAGTSQEDENVPRGQREQLLTKEVLELEKLRLMVEMEKNKLSQMQLQPLADAQGGRGKLSGIKLGEYAKELKAVLAPMPEAVPTVSAWFKSVDTLFETLRIPEEIRGVILLPFLNEKLRAFVASESDGSVMPYPELQEKILKELKMTPMSIGVYSCL</sequence>
<accession>A0ACB8D8P4</accession>
<keyword evidence="2" id="KW-1185">Reference proteome</keyword>
<evidence type="ECO:0000313" key="2">
    <source>
        <dbReference type="Proteomes" id="UP000821865"/>
    </source>
</evidence>
<comment type="caution">
    <text evidence="1">The sequence shown here is derived from an EMBL/GenBank/DDBJ whole genome shotgun (WGS) entry which is preliminary data.</text>
</comment>
<organism evidence="1 2">
    <name type="scientific">Dermacentor silvarum</name>
    <name type="common">Tick</name>
    <dbReference type="NCBI Taxonomy" id="543639"/>
    <lineage>
        <taxon>Eukaryota</taxon>
        <taxon>Metazoa</taxon>
        <taxon>Ecdysozoa</taxon>
        <taxon>Arthropoda</taxon>
        <taxon>Chelicerata</taxon>
        <taxon>Arachnida</taxon>
        <taxon>Acari</taxon>
        <taxon>Parasitiformes</taxon>
        <taxon>Ixodida</taxon>
        <taxon>Ixodoidea</taxon>
        <taxon>Ixodidae</taxon>
        <taxon>Rhipicephalinae</taxon>
        <taxon>Dermacentor</taxon>
    </lineage>
</organism>